<evidence type="ECO:0000313" key="3">
    <source>
        <dbReference type="Proteomes" id="UP001300745"/>
    </source>
</evidence>
<evidence type="ECO:0000256" key="1">
    <source>
        <dbReference type="SAM" id="Phobius"/>
    </source>
</evidence>
<dbReference type="Proteomes" id="UP001300745">
    <property type="component" value="Unassembled WGS sequence"/>
</dbReference>
<keyword evidence="3" id="KW-1185">Reference proteome</keyword>
<keyword evidence="1" id="KW-1133">Transmembrane helix</keyword>
<evidence type="ECO:0000313" key="2">
    <source>
        <dbReference type="EMBL" id="MCX2935689.1"/>
    </source>
</evidence>
<feature type="transmembrane region" description="Helical" evidence="1">
    <location>
        <begin position="326"/>
        <end position="351"/>
    </location>
</feature>
<comment type="caution">
    <text evidence="2">The sequence shown here is derived from an EMBL/GenBank/DDBJ whole genome shotgun (WGS) entry which is preliminary data.</text>
</comment>
<dbReference type="EMBL" id="JAPJDO010000002">
    <property type="protein sequence ID" value="MCX2935689.1"/>
    <property type="molecule type" value="Genomic_DNA"/>
</dbReference>
<gene>
    <name evidence="2" type="ORF">ORI27_03185</name>
</gene>
<feature type="transmembrane region" description="Helical" evidence="1">
    <location>
        <begin position="258"/>
        <end position="276"/>
    </location>
</feature>
<feature type="transmembrane region" description="Helical" evidence="1">
    <location>
        <begin position="357"/>
        <end position="379"/>
    </location>
</feature>
<dbReference type="RefSeq" id="WP_265995061.1">
    <property type="nucleotide sequence ID" value="NZ_JAPJDN010000002.1"/>
</dbReference>
<proteinExistence type="predicted"/>
<feature type="transmembrane region" description="Helical" evidence="1">
    <location>
        <begin position="296"/>
        <end position="314"/>
    </location>
</feature>
<reference evidence="2 3" key="1">
    <citation type="submission" date="2022-11" db="EMBL/GenBank/DDBJ databases">
        <title>Mycobacterium sp. nov.</title>
        <authorList>
            <person name="Papic B."/>
            <person name="Spicic S."/>
            <person name="Duvnjak S."/>
        </authorList>
    </citation>
    <scope>NUCLEOTIDE SEQUENCE [LARGE SCALE GENOMIC DNA]</scope>
    <source>
        <strain evidence="2 3">CVI_P4</strain>
    </source>
</reference>
<name>A0ABT3S880_9MYCO</name>
<accession>A0ABT3S880</accession>
<keyword evidence="1" id="KW-0472">Membrane</keyword>
<sequence length="403" mass="44255">MKGLYIPITTFKKSLLIDLDVRDANGAAIAVATSDQDSCAAQACMLAALDPELRRNMPKHLQYKLYDIAKGMPTGRDEAILNSTHPPSAVDAWQLRDAIYTPADKDLWQNCLRDPEFKEYVARFTTQFSLLVWIPIEGPTCLIKFRILEVSELVPGDAHLTNRIGAADWLYAISAPNVGKAGREHLRVVAPEGTFIVDALLARQISMATPTDAAPTLSHDQFQYRITPGRVTLYTSHDVTVQADHYAFVTLRPLLRGFVWPAIVSALVAFLLLTMGSAGQLWRGALDFAGTNRSDATVAVLLLASTGLSAYIARENEHEIRARMLLLPRIAVAFTGAATLLAAIVTTIMNFSGHVQAIVWVVGAGYCALVIVYLVVVLFKNHSDFDRIVRSGKDSQDDFIAQF</sequence>
<protein>
    <submittedName>
        <fullName evidence="2">Uncharacterized protein</fullName>
    </submittedName>
</protein>
<organism evidence="2 3">
    <name type="scientific">Mycobacterium pinniadriaticum</name>
    <dbReference type="NCBI Taxonomy" id="2994102"/>
    <lineage>
        <taxon>Bacteria</taxon>
        <taxon>Bacillati</taxon>
        <taxon>Actinomycetota</taxon>
        <taxon>Actinomycetes</taxon>
        <taxon>Mycobacteriales</taxon>
        <taxon>Mycobacteriaceae</taxon>
        <taxon>Mycobacterium</taxon>
    </lineage>
</organism>
<keyword evidence="1" id="KW-0812">Transmembrane</keyword>